<dbReference type="InterPro" id="IPR058208">
    <property type="entry name" value="PACE"/>
</dbReference>
<dbReference type="RefSeq" id="WP_380071695.1">
    <property type="nucleotide sequence ID" value="NZ_JBHRTO010000001.1"/>
</dbReference>
<comment type="caution">
    <text evidence="3">The sequence shown here is derived from an EMBL/GenBank/DDBJ whole genome shotgun (WGS) entry which is preliminary data.</text>
</comment>
<gene>
    <name evidence="3" type="ORF">ACFOGH_03580</name>
</gene>
<feature type="domain" description="Chlorhexidine efflux transporter" evidence="2">
    <location>
        <begin position="4"/>
        <end position="65"/>
    </location>
</feature>
<feature type="transmembrane region" description="Helical" evidence="1">
    <location>
        <begin position="39"/>
        <end position="59"/>
    </location>
</feature>
<dbReference type="InterPro" id="IPR007896">
    <property type="entry name" value="BTP_bacteria"/>
</dbReference>
<dbReference type="Pfam" id="PF05232">
    <property type="entry name" value="BTP"/>
    <property type="match status" value="2"/>
</dbReference>
<keyword evidence="1" id="KW-0812">Transmembrane</keyword>
<sequence length="139" mass="15437">MTPTTRKILYAVSFETLGIAVATLGLLAMSDADAGQSLILSAITATIAMTWSMAFNWLFEAWETRQSVKGRSLARRAAHALLFEGGLVLLVLPIMAWWLGVDLWTALQYEAGLIVLFIIYTYIFTWSFDRIFGLPASAR</sequence>
<evidence type="ECO:0000313" key="4">
    <source>
        <dbReference type="Proteomes" id="UP001595547"/>
    </source>
</evidence>
<keyword evidence="1" id="KW-1133">Transmembrane helix</keyword>
<organism evidence="3 4">
    <name type="scientific">Cypionkella sinensis</name>
    <dbReference type="NCBI Taxonomy" id="1756043"/>
    <lineage>
        <taxon>Bacteria</taxon>
        <taxon>Pseudomonadati</taxon>
        <taxon>Pseudomonadota</taxon>
        <taxon>Alphaproteobacteria</taxon>
        <taxon>Rhodobacterales</taxon>
        <taxon>Paracoccaceae</taxon>
        <taxon>Cypionkella</taxon>
    </lineage>
</organism>
<keyword evidence="4" id="KW-1185">Reference proteome</keyword>
<feature type="transmembrane region" description="Helical" evidence="1">
    <location>
        <begin position="111"/>
        <end position="132"/>
    </location>
</feature>
<protein>
    <submittedName>
        <fullName evidence="3">PACE efflux transporter</fullName>
    </submittedName>
</protein>
<accession>A0ABV7IU84</accession>
<keyword evidence="1" id="KW-0472">Membrane</keyword>
<evidence type="ECO:0000313" key="3">
    <source>
        <dbReference type="EMBL" id="MFC3180061.1"/>
    </source>
</evidence>
<proteinExistence type="predicted"/>
<dbReference type="EMBL" id="JBHRTO010000001">
    <property type="protein sequence ID" value="MFC3180061.1"/>
    <property type="molecule type" value="Genomic_DNA"/>
</dbReference>
<feature type="transmembrane region" description="Helical" evidence="1">
    <location>
        <begin position="80"/>
        <end position="99"/>
    </location>
</feature>
<name>A0ABV7IU84_9RHOB</name>
<dbReference type="Proteomes" id="UP001595547">
    <property type="component" value="Unassembled WGS sequence"/>
</dbReference>
<reference evidence="4" key="1">
    <citation type="journal article" date="2019" name="Int. J. Syst. Evol. Microbiol.">
        <title>The Global Catalogue of Microorganisms (GCM) 10K type strain sequencing project: providing services to taxonomists for standard genome sequencing and annotation.</title>
        <authorList>
            <consortium name="The Broad Institute Genomics Platform"/>
            <consortium name="The Broad Institute Genome Sequencing Center for Infectious Disease"/>
            <person name="Wu L."/>
            <person name="Ma J."/>
        </authorList>
    </citation>
    <scope>NUCLEOTIDE SEQUENCE [LARGE SCALE GENOMIC DNA]</scope>
    <source>
        <strain evidence="4">KCTC 52039</strain>
    </source>
</reference>
<evidence type="ECO:0000256" key="1">
    <source>
        <dbReference type="SAM" id="Phobius"/>
    </source>
</evidence>
<evidence type="ECO:0000259" key="2">
    <source>
        <dbReference type="Pfam" id="PF05232"/>
    </source>
</evidence>
<dbReference type="NCBIfam" id="NF033664">
    <property type="entry name" value="PACE_transport"/>
    <property type="match status" value="1"/>
</dbReference>
<feature type="transmembrane region" description="Helical" evidence="1">
    <location>
        <begin position="7"/>
        <end position="27"/>
    </location>
</feature>
<feature type="domain" description="Chlorhexidine efflux transporter" evidence="2">
    <location>
        <begin position="71"/>
        <end position="133"/>
    </location>
</feature>